<sequence>DYCCYNFLFPFTVKEKMKPSSPRVGNSSARNDGDAHALLLNLWLASPQVLNLIRGNKVDDNLVQRLKNTLYAVEAVFNDADTNRLNGLMISKMLSLLLMTFSIRFQ</sequence>
<organism evidence="1 2">
    <name type="scientific">Pisum sativum</name>
    <name type="common">Garden pea</name>
    <name type="synonym">Lathyrus oleraceus</name>
    <dbReference type="NCBI Taxonomy" id="3888"/>
    <lineage>
        <taxon>Eukaryota</taxon>
        <taxon>Viridiplantae</taxon>
        <taxon>Streptophyta</taxon>
        <taxon>Embryophyta</taxon>
        <taxon>Tracheophyta</taxon>
        <taxon>Spermatophyta</taxon>
        <taxon>Magnoliopsida</taxon>
        <taxon>eudicotyledons</taxon>
        <taxon>Gunneridae</taxon>
        <taxon>Pentapetalae</taxon>
        <taxon>rosids</taxon>
        <taxon>fabids</taxon>
        <taxon>Fabales</taxon>
        <taxon>Fabaceae</taxon>
        <taxon>Papilionoideae</taxon>
        <taxon>50 kb inversion clade</taxon>
        <taxon>NPAAA clade</taxon>
        <taxon>Hologalegina</taxon>
        <taxon>IRL clade</taxon>
        <taxon>Fabeae</taxon>
        <taxon>Lathyrus</taxon>
    </lineage>
</organism>
<proteinExistence type="predicted"/>
<protein>
    <submittedName>
        <fullName evidence="1">Uncharacterized protein</fullName>
    </submittedName>
</protein>
<dbReference type="EMBL" id="JAMSHJ010000001">
    <property type="protein sequence ID" value="KAI5447919.1"/>
    <property type="molecule type" value="Genomic_DNA"/>
</dbReference>
<name>A0A9D5H0U8_PEA</name>
<gene>
    <name evidence="1" type="ORF">KIW84_015385</name>
</gene>
<dbReference type="Gramene" id="Psat01G0538500-T1">
    <property type="protein sequence ID" value="KAI5447919.1"/>
    <property type="gene ID" value="KIW84_015385"/>
</dbReference>
<evidence type="ECO:0000313" key="1">
    <source>
        <dbReference type="EMBL" id="KAI5447919.1"/>
    </source>
</evidence>
<keyword evidence="2" id="KW-1185">Reference proteome</keyword>
<evidence type="ECO:0000313" key="2">
    <source>
        <dbReference type="Proteomes" id="UP001058974"/>
    </source>
</evidence>
<dbReference type="Proteomes" id="UP001058974">
    <property type="component" value="Chromosome 1"/>
</dbReference>
<comment type="caution">
    <text evidence="1">The sequence shown here is derived from an EMBL/GenBank/DDBJ whole genome shotgun (WGS) entry which is preliminary data.</text>
</comment>
<reference evidence="1 2" key="1">
    <citation type="journal article" date="2022" name="Nat. Genet.">
        <title>Improved pea reference genome and pan-genome highlight genomic features and evolutionary characteristics.</title>
        <authorList>
            <person name="Yang T."/>
            <person name="Liu R."/>
            <person name="Luo Y."/>
            <person name="Hu S."/>
            <person name="Wang D."/>
            <person name="Wang C."/>
            <person name="Pandey M.K."/>
            <person name="Ge S."/>
            <person name="Xu Q."/>
            <person name="Li N."/>
            <person name="Li G."/>
            <person name="Huang Y."/>
            <person name="Saxena R.K."/>
            <person name="Ji Y."/>
            <person name="Li M."/>
            <person name="Yan X."/>
            <person name="He Y."/>
            <person name="Liu Y."/>
            <person name="Wang X."/>
            <person name="Xiang C."/>
            <person name="Varshney R.K."/>
            <person name="Ding H."/>
            <person name="Gao S."/>
            <person name="Zong X."/>
        </authorList>
    </citation>
    <scope>NUCLEOTIDE SEQUENCE [LARGE SCALE GENOMIC DNA]</scope>
    <source>
        <strain evidence="1 2">cv. Zhongwan 6</strain>
    </source>
</reference>
<dbReference type="AlphaFoldDB" id="A0A9D5H0U8"/>
<feature type="non-terminal residue" evidence="1">
    <location>
        <position position="106"/>
    </location>
</feature>
<accession>A0A9D5H0U8</accession>